<evidence type="ECO:0000256" key="1">
    <source>
        <dbReference type="SAM" id="MobiDB-lite"/>
    </source>
</evidence>
<dbReference type="RefSeq" id="WP_143000991.1">
    <property type="nucleotide sequence ID" value="NZ_CP020614.1"/>
</dbReference>
<dbReference type="STRING" id="451.B6N58_04135"/>
<dbReference type="Proteomes" id="UP000032414">
    <property type="component" value="Chromosome I"/>
</dbReference>
<dbReference type="Proteomes" id="UP000182998">
    <property type="component" value="Unassembled WGS sequence"/>
</dbReference>
<feature type="region of interest" description="Disordered" evidence="1">
    <location>
        <begin position="1"/>
        <end position="46"/>
    </location>
</feature>
<dbReference type="OrthoDB" id="5651600at2"/>
<evidence type="ECO:0000313" key="5">
    <source>
        <dbReference type="Proteomes" id="UP000182998"/>
    </source>
</evidence>
<sequence length="403" mass="45969">MTEKTKHAKTERIPNQPSAPIGIALQESSNQEDDQEEITSTTETESLPQLGRIVVNQQDEFFIALGKKTSGNINERNHAFIMVGVMKEGKPILLGRLGKTNRVDPDIQTLIRLGQEVETLGKTNLTRRIQLKGKILKTEIKTCFKNCFFGTESELEEESLRLYGSISYAAYAITFEQYKQFLRIIPFVQKSQEISCFQPVDTQDDKIILEKKGFPYAENLNDANTQERDIVARACYLHPNNTCRHTGIDLIEYTLGIPHLTDNISRQFFVNLPVSANFSWGVPDRYFYVFPLPPDGYPADETKKAILTKIFRRMENLLKKDPYSENTIQKFEALKNLYNEQAGIPDNDIEQALKSIRIWKSTNHDVICQLRAQSFLGKLFVSTSSTKAMADDIEDALERDLVL</sequence>
<keyword evidence="5" id="KW-1185">Reference proteome</keyword>
<feature type="compositionally biased region" description="Basic and acidic residues" evidence="1">
    <location>
        <begin position="1"/>
        <end position="12"/>
    </location>
</feature>
<dbReference type="EMBL" id="FMVN01000005">
    <property type="protein sequence ID" value="SCY20054.1"/>
    <property type="molecule type" value="Genomic_DNA"/>
</dbReference>
<accession>A0A098GGR0</accession>
<organism evidence="2 4">
    <name type="scientific">Legionella micdadei</name>
    <name type="common">Tatlockia micdadei</name>
    <dbReference type="NCBI Taxonomy" id="451"/>
    <lineage>
        <taxon>Bacteria</taxon>
        <taxon>Pseudomonadati</taxon>
        <taxon>Pseudomonadota</taxon>
        <taxon>Gammaproteobacteria</taxon>
        <taxon>Legionellales</taxon>
        <taxon>Legionellaceae</taxon>
        <taxon>Legionella</taxon>
    </lineage>
</organism>
<dbReference type="EMBL" id="LN614830">
    <property type="protein sequence ID" value="CEG61673.1"/>
    <property type="molecule type" value="Genomic_DNA"/>
</dbReference>
<reference evidence="2" key="1">
    <citation type="submission" date="2014-09" db="EMBL/GenBank/DDBJ databases">
        <authorList>
            <person name="GOMEZ-VALERO Laura"/>
        </authorList>
    </citation>
    <scope>NUCLEOTIDE SEQUENCE</scope>
    <source>
        <strain evidence="2">ATCC33218</strain>
    </source>
</reference>
<dbReference type="HOGENOM" id="CLU_815840_0_0_6"/>
<evidence type="ECO:0000313" key="4">
    <source>
        <dbReference type="Proteomes" id="UP000032414"/>
    </source>
</evidence>
<dbReference type="PATRIC" id="fig|451.8.peg.2852"/>
<reference evidence="3 5" key="3">
    <citation type="submission" date="2016-10" db="EMBL/GenBank/DDBJ databases">
        <authorList>
            <person name="Varghese N."/>
            <person name="Submissions S."/>
        </authorList>
    </citation>
    <scope>NUCLEOTIDE SEQUENCE [LARGE SCALE GENOMIC DNA]</scope>
    <source>
        <strain evidence="3 5">ATCC 33218</strain>
    </source>
</reference>
<dbReference type="AlphaFoldDB" id="A0A098GGR0"/>
<name>A0A098GGR0_LEGMI</name>
<protein>
    <submittedName>
        <fullName evidence="2">Uncharacterized protein</fullName>
    </submittedName>
</protein>
<proteinExistence type="predicted"/>
<gene>
    <name evidence="2" type="ORF">LMI_2405</name>
    <name evidence="3" type="ORF">SAMN02982997_01051</name>
</gene>
<evidence type="ECO:0000313" key="2">
    <source>
        <dbReference type="EMBL" id="CEG61673.1"/>
    </source>
</evidence>
<evidence type="ECO:0000313" key="3">
    <source>
        <dbReference type="EMBL" id="SCY20054.1"/>
    </source>
</evidence>
<dbReference type="KEGG" id="tmc:LMI_2405"/>
<reference evidence="4" key="2">
    <citation type="submission" date="2014-09" db="EMBL/GenBank/DDBJ databases">
        <authorList>
            <person name="Gomez-Valero L."/>
        </authorList>
    </citation>
    <scope>NUCLEOTIDE SEQUENCE [LARGE SCALE GENOMIC DNA]</scope>
    <source>
        <strain evidence="4">ATCC33218</strain>
    </source>
</reference>